<proteinExistence type="predicted"/>
<keyword evidence="2" id="KW-1185">Reference proteome</keyword>
<feature type="transmembrane region" description="Helical" evidence="1">
    <location>
        <begin position="12"/>
        <end position="31"/>
    </location>
</feature>
<evidence type="ECO:0000256" key="1">
    <source>
        <dbReference type="SAM" id="Phobius"/>
    </source>
</evidence>
<evidence type="ECO:0000313" key="3">
    <source>
        <dbReference type="RefSeq" id="XP_013382128.1"/>
    </source>
</evidence>
<organism evidence="2 3">
    <name type="scientific">Lingula anatina</name>
    <name type="common">Brachiopod</name>
    <name type="synonym">Lingula unguis</name>
    <dbReference type="NCBI Taxonomy" id="7574"/>
    <lineage>
        <taxon>Eukaryota</taxon>
        <taxon>Metazoa</taxon>
        <taxon>Spiralia</taxon>
        <taxon>Lophotrochozoa</taxon>
        <taxon>Brachiopoda</taxon>
        <taxon>Linguliformea</taxon>
        <taxon>Lingulata</taxon>
        <taxon>Lingulida</taxon>
        <taxon>Linguloidea</taxon>
        <taxon>Lingulidae</taxon>
        <taxon>Lingula</taxon>
    </lineage>
</organism>
<name>A0A1S3H803_LINAN</name>
<protein>
    <submittedName>
        <fullName evidence="3">Uncharacterized protein LOC106152928</fullName>
    </submittedName>
</protein>
<evidence type="ECO:0000313" key="2">
    <source>
        <dbReference type="Proteomes" id="UP000085678"/>
    </source>
</evidence>
<dbReference type="GeneID" id="106152928"/>
<dbReference type="PROSITE" id="PS51257">
    <property type="entry name" value="PROKAR_LIPOPROTEIN"/>
    <property type="match status" value="1"/>
</dbReference>
<keyword evidence="1" id="KW-0472">Membrane</keyword>
<gene>
    <name evidence="3" type="primary">LOC106152928</name>
</gene>
<keyword evidence="1" id="KW-1133">Transmembrane helix</keyword>
<sequence length="129" mass="14070">MSEERCPHCCSCFTCLVVLAVGVCGWTFGIGCLQDDDRATRGYCSGVVSRGAAITLIIMGTIAMALILCCCCIGCCTKDGALDTRDPIRDPPPYQESNLAFWTEPSRILIRDIRNVRQVAVVRLGYSEI</sequence>
<feature type="transmembrane region" description="Helical" evidence="1">
    <location>
        <begin position="51"/>
        <end position="76"/>
    </location>
</feature>
<dbReference type="KEGG" id="lak:106152928"/>
<dbReference type="RefSeq" id="XP_013382128.1">
    <property type="nucleotide sequence ID" value="XM_013526674.1"/>
</dbReference>
<dbReference type="InParanoid" id="A0A1S3H803"/>
<keyword evidence="1" id="KW-0812">Transmembrane</keyword>
<dbReference type="Proteomes" id="UP000085678">
    <property type="component" value="Unplaced"/>
</dbReference>
<accession>A0A1S3H803</accession>
<reference evidence="3" key="1">
    <citation type="submission" date="2025-08" db="UniProtKB">
        <authorList>
            <consortium name="RefSeq"/>
        </authorList>
    </citation>
    <scope>IDENTIFICATION</scope>
    <source>
        <tissue evidence="3">Gonads</tissue>
    </source>
</reference>
<dbReference type="AlphaFoldDB" id="A0A1S3H803"/>